<feature type="transmembrane region" description="Helical" evidence="1">
    <location>
        <begin position="120"/>
        <end position="139"/>
    </location>
</feature>
<comment type="caution">
    <text evidence="2">The sequence shown here is derived from an EMBL/GenBank/DDBJ whole genome shotgun (WGS) entry which is preliminary data.</text>
</comment>
<accession>A0A3E5EZK0</accession>
<dbReference type="RefSeq" id="WP_117600303.1">
    <property type="nucleotide sequence ID" value="NZ_QSVA01000007.1"/>
</dbReference>
<evidence type="ECO:0008006" key="4">
    <source>
        <dbReference type="Google" id="ProtNLM"/>
    </source>
</evidence>
<reference evidence="2 3" key="1">
    <citation type="submission" date="2018-08" db="EMBL/GenBank/DDBJ databases">
        <title>A genome reference for cultivated species of the human gut microbiota.</title>
        <authorList>
            <person name="Zou Y."/>
            <person name="Xue W."/>
            <person name="Luo G."/>
        </authorList>
    </citation>
    <scope>NUCLEOTIDE SEQUENCE [LARGE SCALE GENOMIC DNA]</scope>
    <source>
        <strain evidence="2 3">OM03-4</strain>
    </source>
</reference>
<dbReference type="EMBL" id="QSVA01000007">
    <property type="protein sequence ID" value="RGN94260.1"/>
    <property type="molecule type" value="Genomic_DNA"/>
</dbReference>
<dbReference type="Pfam" id="PF14897">
    <property type="entry name" value="EpsG"/>
    <property type="match status" value="1"/>
</dbReference>
<name>A0A3E5EZK0_BACUN</name>
<keyword evidence="1" id="KW-0472">Membrane</keyword>
<gene>
    <name evidence="2" type="ORF">DXB37_09330</name>
</gene>
<evidence type="ECO:0000313" key="2">
    <source>
        <dbReference type="EMBL" id="RGN94260.1"/>
    </source>
</evidence>
<feature type="transmembrane region" description="Helical" evidence="1">
    <location>
        <begin position="28"/>
        <end position="57"/>
    </location>
</feature>
<dbReference type="InterPro" id="IPR049458">
    <property type="entry name" value="EpsG-like"/>
</dbReference>
<feature type="transmembrane region" description="Helical" evidence="1">
    <location>
        <begin position="199"/>
        <end position="217"/>
    </location>
</feature>
<organism evidence="2 3">
    <name type="scientific">Bacteroides uniformis</name>
    <dbReference type="NCBI Taxonomy" id="820"/>
    <lineage>
        <taxon>Bacteria</taxon>
        <taxon>Pseudomonadati</taxon>
        <taxon>Bacteroidota</taxon>
        <taxon>Bacteroidia</taxon>
        <taxon>Bacteroidales</taxon>
        <taxon>Bacteroidaceae</taxon>
        <taxon>Bacteroides</taxon>
    </lineage>
</organism>
<feature type="transmembrane region" description="Helical" evidence="1">
    <location>
        <begin position="64"/>
        <end position="89"/>
    </location>
</feature>
<sequence length="220" mass="26025">MTSWYFFKYLIVVVCFEQIKSRHYVFDYILYGLLFILAYLFHTSTIIALLILVVLCLPHFQRKVYYVLLFVSIIFCYSSVGTSIMNYFYSFLIEHSFVTTNRETENGLDLLLRYGMTSEIGNVISFKFIFQIILAFIFLNSNAKFKLYKKLFNVYVIGLLIGSIGIRMETFGRVLDFFTFTSIILLWIDYVNSSKLGSLFKFSFVFFLQLFFVYRIINPL</sequence>
<proteinExistence type="predicted"/>
<protein>
    <recommendedName>
        <fullName evidence="4">EpsG family protein</fullName>
    </recommendedName>
</protein>
<keyword evidence="1" id="KW-1133">Transmembrane helix</keyword>
<dbReference type="Proteomes" id="UP000260759">
    <property type="component" value="Unassembled WGS sequence"/>
</dbReference>
<evidence type="ECO:0000313" key="3">
    <source>
        <dbReference type="Proteomes" id="UP000260759"/>
    </source>
</evidence>
<evidence type="ECO:0000256" key="1">
    <source>
        <dbReference type="SAM" id="Phobius"/>
    </source>
</evidence>
<feature type="transmembrane region" description="Helical" evidence="1">
    <location>
        <begin position="151"/>
        <end position="168"/>
    </location>
</feature>
<dbReference type="AlphaFoldDB" id="A0A3E5EZK0"/>
<keyword evidence="1" id="KW-0812">Transmembrane</keyword>